<feature type="domain" description="Putative zinc-finger" evidence="3">
    <location>
        <begin position="2"/>
        <end position="31"/>
    </location>
</feature>
<evidence type="ECO:0000256" key="1">
    <source>
        <dbReference type="ARBA" id="ARBA00023015"/>
    </source>
</evidence>
<keyword evidence="2" id="KW-0804">Transcription</keyword>
<evidence type="ECO:0000259" key="3">
    <source>
        <dbReference type="Pfam" id="PF13490"/>
    </source>
</evidence>
<proteinExistence type="predicted"/>
<dbReference type="InterPro" id="IPR041916">
    <property type="entry name" value="Anti_sigma_zinc_sf"/>
</dbReference>
<dbReference type="Proteomes" id="UP001501509">
    <property type="component" value="Unassembled WGS sequence"/>
</dbReference>
<organism evidence="4 5">
    <name type="scientific">Actinomadura fulvescens</name>
    <dbReference type="NCBI Taxonomy" id="46160"/>
    <lineage>
        <taxon>Bacteria</taxon>
        <taxon>Bacillati</taxon>
        <taxon>Actinomycetota</taxon>
        <taxon>Actinomycetes</taxon>
        <taxon>Streptosporangiales</taxon>
        <taxon>Thermomonosporaceae</taxon>
        <taxon>Actinomadura</taxon>
    </lineage>
</organism>
<keyword evidence="1" id="KW-0805">Transcription regulation</keyword>
<keyword evidence="5" id="KW-1185">Reference proteome</keyword>
<name>A0ABN3PEA7_9ACTN</name>
<evidence type="ECO:0000256" key="2">
    <source>
        <dbReference type="ARBA" id="ARBA00023163"/>
    </source>
</evidence>
<accession>A0ABN3PEA7</accession>
<gene>
    <name evidence="4" type="ORF">GCM10010411_12660</name>
</gene>
<dbReference type="Pfam" id="PF13490">
    <property type="entry name" value="zf-HC2"/>
    <property type="match status" value="1"/>
</dbReference>
<evidence type="ECO:0000313" key="5">
    <source>
        <dbReference type="Proteomes" id="UP001501509"/>
    </source>
</evidence>
<dbReference type="InterPro" id="IPR027383">
    <property type="entry name" value="Znf_put"/>
</dbReference>
<dbReference type="EMBL" id="BAAATD010000001">
    <property type="protein sequence ID" value="GAA2581505.1"/>
    <property type="molecule type" value="Genomic_DNA"/>
</dbReference>
<evidence type="ECO:0000313" key="4">
    <source>
        <dbReference type="EMBL" id="GAA2581505.1"/>
    </source>
</evidence>
<comment type="caution">
    <text evidence="4">The sequence shown here is derived from an EMBL/GenBank/DDBJ whole genome shotgun (WGS) entry which is preliminary data.</text>
</comment>
<sequence length="81" mass="8959">MVELITLLLDGALDDVEHAVLAHLATCDGCARYLDQFRRTIRELGGLPAEGIPGEAKENLLQAFRDQLAWDERGDPDDDLP</sequence>
<reference evidence="4 5" key="1">
    <citation type="journal article" date="2019" name="Int. J. Syst. Evol. Microbiol.">
        <title>The Global Catalogue of Microorganisms (GCM) 10K type strain sequencing project: providing services to taxonomists for standard genome sequencing and annotation.</title>
        <authorList>
            <consortium name="The Broad Institute Genomics Platform"/>
            <consortium name="The Broad Institute Genome Sequencing Center for Infectious Disease"/>
            <person name="Wu L."/>
            <person name="Ma J."/>
        </authorList>
    </citation>
    <scope>NUCLEOTIDE SEQUENCE [LARGE SCALE GENOMIC DNA]</scope>
    <source>
        <strain evidence="4 5">JCM 6833</strain>
    </source>
</reference>
<protein>
    <recommendedName>
        <fullName evidence="3">Putative zinc-finger domain-containing protein</fullName>
    </recommendedName>
</protein>
<dbReference type="Gene3D" id="1.10.10.1320">
    <property type="entry name" value="Anti-sigma factor, zinc-finger domain"/>
    <property type="match status" value="1"/>
</dbReference>